<keyword evidence="2" id="KW-1133">Transmembrane helix</keyword>
<evidence type="ECO:0000256" key="1">
    <source>
        <dbReference type="SAM" id="MobiDB-lite"/>
    </source>
</evidence>
<sequence>MGVRNSATAQFFGLIFNWALYGTLFTQVYTYHVCSPKDKLVYKVIVYGIFLLENAQTATLTYGVYDSLIIHFGDPIAAESVQLTWFAVPLCSGIISFVAHMVYVYRVHRLSRSFWITSAVLLQTLVQPAIAIVVTVYSHNARFFNLFEYTSHSILVAWSFSEAACDVGIAICMTYCLIKCDPGRLERTTKIITRLIRLVIETGMATAILGILNATLFVALPGNEDFNIPAFILSKSYSNALLRLLNSRTAIRNECNRESEHMISPVQFARSGSRSDQYPRSDRTNNDWGIPQLEPTFHPSHLATKKCICIRRETAVFTDSDTPGYRAPPSPLSSASSE</sequence>
<reference evidence="4 5" key="1">
    <citation type="journal article" date="2020" name="ISME J.">
        <title>Uncovering the hidden diversity of litter-decomposition mechanisms in mushroom-forming fungi.</title>
        <authorList>
            <person name="Floudas D."/>
            <person name="Bentzer J."/>
            <person name="Ahren D."/>
            <person name="Johansson T."/>
            <person name="Persson P."/>
            <person name="Tunlid A."/>
        </authorList>
    </citation>
    <scope>NUCLEOTIDE SEQUENCE [LARGE SCALE GENOMIC DNA]</scope>
    <source>
        <strain evidence="4 5">CBS 146.42</strain>
    </source>
</reference>
<protein>
    <recommendedName>
        <fullName evidence="3">DUF6534 domain-containing protein</fullName>
    </recommendedName>
</protein>
<feature type="transmembrane region" description="Helical" evidence="2">
    <location>
        <begin position="44"/>
        <end position="65"/>
    </location>
</feature>
<gene>
    <name evidence="4" type="ORF">D9756_008254</name>
</gene>
<dbReference type="Proteomes" id="UP000559027">
    <property type="component" value="Unassembled WGS sequence"/>
</dbReference>
<feature type="transmembrane region" description="Helical" evidence="2">
    <location>
        <begin position="114"/>
        <end position="137"/>
    </location>
</feature>
<keyword evidence="5" id="KW-1185">Reference proteome</keyword>
<dbReference type="EMBL" id="JAACJO010000013">
    <property type="protein sequence ID" value="KAF5350970.1"/>
    <property type="molecule type" value="Genomic_DNA"/>
</dbReference>
<accession>A0A8H5CZZ3</accession>
<evidence type="ECO:0000313" key="4">
    <source>
        <dbReference type="EMBL" id="KAF5350970.1"/>
    </source>
</evidence>
<dbReference type="InterPro" id="IPR045339">
    <property type="entry name" value="DUF6534"/>
</dbReference>
<dbReference type="Pfam" id="PF20152">
    <property type="entry name" value="DUF6534"/>
    <property type="match status" value="1"/>
</dbReference>
<comment type="caution">
    <text evidence="4">The sequence shown here is derived from an EMBL/GenBank/DDBJ whole genome shotgun (WGS) entry which is preliminary data.</text>
</comment>
<feature type="region of interest" description="Disordered" evidence="1">
    <location>
        <begin position="270"/>
        <end position="291"/>
    </location>
</feature>
<feature type="transmembrane region" description="Helical" evidence="2">
    <location>
        <begin position="12"/>
        <end position="32"/>
    </location>
</feature>
<dbReference type="OrthoDB" id="3010870at2759"/>
<evidence type="ECO:0000259" key="3">
    <source>
        <dbReference type="Pfam" id="PF20152"/>
    </source>
</evidence>
<dbReference type="PANTHER" id="PTHR40465:SF1">
    <property type="entry name" value="DUF6534 DOMAIN-CONTAINING PROTEIN"/>
    <property type="match status" value="1"/>
</dbReference>
<feature type="transmembrane region" description="Helical" evidence="2">
    <location>
        <begin position="198"/>
        <end position="220"/>
    </location>
</feature>
<evidence type="ECO:0000313" key="5">
    <source>
        <dbReference type="Proteomes" id="UP000559027"/>
    </source>
</evidence>
<dbReference type="PANTHER" id="PTHR40465">
    <property type="entry name" value="CHROMOSOME 1, WHOLE GENOME SHOTGUN SEQUENCE"/>
    <property type="match status" value="1"/>
</dbReference>
<feature type="transmembrane region" description="Helical" evidence="2">
    <location>
        <begin position="157"/>
        <end position="178"/>
    </location>
</feature>
<organism evidence="4 5">
    <name type="scientific">Leucocoprinus leucothites</name>
    <dbReference type="NCBI Taxonomy" id="201217"/>
    <lineage>
        <taxon>Eukaryota</taxon>
        <taxon>Fungi</taxon>
        <taxon>Dikarya</taxon>
        <taxon>Basidiomycota</taxon>
        <taxon>Agaricomycotina</taxon>
        <taxon>Agaricomycetes</taxon>
        <taxon>Agaricomycetidae</taxon>
        <taxon>Agaricales</taxon>
        <taxon>Agaricineae</taxon>
        <taxon>Agaricaceae</taxon>
        <taxon>Leucocoprinus</taxon>
    </lineage>
</organism>
<proteinExistence type="predicted"/>
<keyword evidence="2" id="KW-0812">Transmembrane</keyword>
<feature type="transmembrane region" description="Helical" evidence="2">
    <location>
        <begin position="85"/>
        <end position="105"/>
    </location>
</feature>
<evidence type="ECO:0000256" key="2">
    <source>
        <dbReference type="SAM" id="Phobius"/>
    </source>
</evidence>
<feature type="domain" description="DUF6534" evidence="3">
    <location>
        <begin position="163"/>
        <end position="249"/>
    </location>
</feature>
<keyword evidence="2" id="KW-0472">Membrane</keyword>
<name>A0A8H5CZZ3_9AGAR</name>
<dbReference type="AlphaFoldDB" id="A0A8H5CZZ3"/>